<dbReference type="Pfam" id="PF04450">
    <property type="entry name" value="BSP"/>
    <property type="match status" value="1"/>
</dbReference>
<evidence type="ECO:0000313" key="2">
    <source>
        <dbReference type="EMBL" id="OAA32166.1"/>
    </source>
</evidence>
<dbReference type="AlphaFoldDB" id="A0A162K2H9"/>
<organism evidence="2 3">
    <name type="scientific">Moelleriella libera RCEF 2490</name>
    <dbReference type="NCBI Taxonomy" id="1081109"/>
    <lineage>
        <taxon>Eukaryota</taxon>
        <taxon>Fungi</taxon>
        <taxon>Dikarya</taxon>
        <taxon>Ascomycota</taxon>
        <taxon>Pezizomycotina</taxon>
        <taxon>Sordariomycetes</taxon>
        <taxon>Hypocreomycetidae</taxon>
        <taxon>Hypocreales</taxon>
        <taxon>Clavicipitaceae</taxon>
        <taxon>Moelleriella</taxon>
    </lineage>
</organism>
<sequence length="262" mass="29247">MTALPESSPAAASAIPPAMSPARRTTTDPASPEQQQQQGPKFTLPKLRLEFRDITHPGAQIFFTSVHASDVITRATQNVFRLLYRSPGDPKTCAPPTRSVTFILRDMPGVAYTTVTELDNDHKEIHFALNHIVSTGKARAGAEIAGVITHELVHCLQWNGRATCPGGLVEGVADWVRLRCDLAPPHWKREADVKWDAGYQHTAFFLDYLEGRFGEGFVWRLNEKLRVGRYDEKRFWTELTSTTVDALHKAYVEHLGRDADGS</sequence>
<dbReference type="OrthoDB" id="891726at2759"/>
<feature type="region of interest" description="Disordered" evidence="1">
    <location>
        <begin position="1"/>
        <end position="44"/>
    </location>
</feature>
<feature type="compositionally biased region" description="Polar residues" evidence="1">
    <location>
        <begin position="23"/>
        <end position="40"/>
    </location>
</feature>
<protein>
    <submittedName>
        <fullName evidence="2">PBSP domain protein</fullName>
    </submittedName>
</protein>
<dbReference type="PANTHER" id="PTHR33321:SF12">
    <property type="entry name" value="PLANT BASIC SECRETORY PROTEIN (BSP) FAMILY PROTEIN"/>
    <property type="match status" value="1"/>
</dbReference>
<accession>A0A162K2H9</accession>
<evidence type="ECO:0000313" key="3">
    <source>
        <dbReference type="Proteomes" id="UP000078544"/>
    </source>
</evidence>
<feature type="compositionally biased region" description="Low complexity" evidence="1">
    <location>
        <begin position="1"/>
        <end position="22"/>
    </location>
</feature>
<dbReference type="EMBL" id="AZGY01000002">
    <property type="protein sequence ID" value="OAA32166.1"/>
    <property type="molecule type" value="Genomic_DNA"/>
</dbReference>
<name>A0A162K2H9_9HYPO</name>
<proteinExistence type="predicted"/>
<dbReference type="InterPro" id="IPR007541">
    <property type="entry name" value="Uncharacterised_BSP"/>
</dbReference>
<gene>
    <name evidence="2" type="ORF">AAL_01498</name>
</gene>
<reference evidence="2 3" key="1">
    <citation type="journal article" date="2016" name="Genome Biol. Evol.">
        <title>Divergent and convergent evolution of fungal pathogenicity.</title>
        <authorList>
            <person name="Shang Y."/>
            <person name="Xiao G."/>
            <person name="Zheng P."/>
            <person name="Cen K."/>
            <person name="Zhan S."/>
            <person name="Wang C."/>
        </authorList>
    </citation>
    <scope>NUCLEOTIDE SEQUENCE [LARGE SCALE GENOMIC DNA]</scope>
    <source>
        <strain evidence="2 3">RCEF 2490</strain>
    </source>
</reference>
<comment type="caution">
    <text evidence="2">The sequence shown here is derived from an EMBL/GenBank/DDBJ whole genome shotgun (WGS) entry which is preliminary data.</text>
</comment>
<dbReference type="PANTHER" id="PTHR33321">
    <property type="match status" value="1"/>
</dbReference>
<dbReference type="Proteomes" id="UP000078544">
    <property type="component" value="Unassembled WGS sequence"/>
</dbReference>
<dbReference type="STRING" id="1081109.A0A162K2H9"/>
<keyword evidence="3" id="KW-1185">Reference proteome</keyword>
<evidence type="ECO:0000256" key="1">
    <source>
        <dbReference type="SAM" id="MobiDB-lite"/>
    </source>
</evidence>